<evidence type="ECO:0000256" key="18">
    <source>
        <dbReference type="PIRSR" id="PIRSR000137-1"/>
    </source>
</evidence>
<dbReference type="SUPFAM" id="SSF51905">
    <property type="entry name" value="FAD/NAD(P)-binding domain"/>
    <property type="match status" value="1"/>
</dbReference>
<dbReference type="PIRSF" id="PIRSF000137">
    <property type="entry name" value="Alcohol_oxidase"/>
    <property type="match status" value="1"/>
</dbReference>
<dbReference type="InterPro" id="IPR012132">
    <property type="entry name" value="GMC_OxRdtase"/>
</dbReference>
<comment type="catalytic activity">
    <reaction evidence="17">
        <text>a pyranoside + acceptor = a pyranosid-3,4-diulose + reduced acceptor.</text>
        <dbReference type="EC" id="1.1.99.29"/>
    </reaction>
</comment>
<feature type="active site" description="Proton acceptor" evidence="18">
    <location>
        <position position="685"/>
    </location>
</feature>
<comment type="caution">
    <text evidence="21">The sequence shown here is derived from an EMBL/GenBank/DDBJ whole genome shotgun (WGS) entry which is preliminary data.</text>
</comment>
<protein>
    <recommendedName>
        <fullName evidence="5">pyranose dehydrogenase (acceptor)</fullName>
        <ecNumber evidence="5">1.1.99.29</ecNumber>
    </recommendedName>
</protein>
<evidence type="ECO:0000256" key="11">
    <source>
        <dbReference type="ARBA" id="ARBA00023180"/>
    </source>
</evidence>
<comment type="cofactor">
    <cofactor evidence="1 19">
        <name>FAD</name>
        <dbReference type="ChEBI" id="CHEBI:57692"/>
    </cofactor>
</comment>
<dbReference type="InterPro" id="IPR036188">
    <property type="entry name" value="FAD/NAD-bd_sf"/>
</dbReference>
<evidence type="ECO:0000256" key="13">
    <source>
        <dbReference type="ARBA" id="ARBA00033986"/>
    </source>
</evidence>
<evidence type="ECO:0000259" key="20">
    <source>
        <dbReference type="PROSITE" id="PS00624"/>
    </source>
</evidence>
<evidence type="ECO:0000256" key="19">
    <source>
        <dbReference type="PIRSR" id="PIRSR000137-2"/>
    </source>
</evidence>
<evidence type="ECO:0000256" key="4">
    <source>
        <dbReference type="ARBA" id="ARBA00011245"/>
    </source>
</evidence>
<sequence>MTQLVILSSNIAKSWNWLLPNMQVRHEQFGAWIYFRFSLFSRCLSTLPQWWYEFTACVMMIKSPGMFWKTYWSFSKRCPGPIYTEDGAQLLNITSAIVNMPFVTSADIFQKEFDYVVVGGGTSGLTVASRLAENLSVSVLVLEAGPKNLNDDLIEIPAQFGYTLGNPQYDWAFPVAKQKTTGNKDHFWFRGKGLGGTSANNFYLWSKPPAQDVDAIEKLGNPGWNWAQYQKYSMKVETFHPPAEEQTRAYPHTFNPAYRGTEGPVQITIPPHAHTIDKLVQAAMLKNGLQVIDDPYGGNVTGTWIASSNIDPKTWTRSYAANAYLAPNIARDNFYVLADALVSRILLKDVIGSEIKMATGVEFIHNSRKYTVKVRKEVILSAGTVKSPQILEMSGIGRPEVLHKLGIETQVDLPGVGENVQEHVGFDMVYELDPNGGHETLALLADPVIRRLRSVVYSAQGKGLNRLGLTSVSCFPHSIMEENQARAHLKQVEAEVQERCKAGDLPAGLLDQLKHQITALKDEAIPDCEIIIFPGVFSQNVKPDPAKSYITVAPFQNHPLSRGTIHAETMDPFAPPKIDPNYFEYRSDFNIQIQYFKFVRQLCDTEPLKSDIVQELDPGLGCKSDADIEDFIRNNAFGIFHAIGSCSMLPREKQGSDYLLHRQVYGTSNLRVADISILPIHIAAHTQATAYMIGEKAADLIKADAE</sequence>
<keyword evidence="22" id="KW-1185">Reference proteome</keyword>
<comment type="catalytic activity">
    <reaction evidence="14">
        <text>pyranose + acceptor = pyranos-2,3-diulose + reduced acceptor.</text>
        <dbReference type="EC" id="1.1.99.29"/>
    </reaction>
</comment>
<evidence type="ECO:0000256" key="9">
    <source>
        <dbReference type="ARBA" id="ARBA00022827"/>
    </source>
</evidence>
<evidence type="ECO:0000256" key="10">
    <source>
        <dbReference type="ARBA" id="ARBA00023002"/>
    </source>
</evidence>
<evidence type="ECO:0000256" key="15">
    <source>
        <dbReference type="ARBA" id="ARBA00034029"/>
    </source>
</evidence>
<dbReference type="EMBL" id="JAACJL010000057">
    <property type="protein sequence ID" value="KAF4611907.1"/>
    <property type="molecule type" value="Genomic_DNA"/>
</dbReference>
<dbReference type="PANTHER" id="PTHR11552:SF201">
    <property type="entry name" value="GLUCOSE-METHANOL-CHOLINE OXIDOREDUCTASE N-TERMINAL DOMAIN-CONTAINING PROTEIN"/>
    <property type="match status" value="1"/>
</dbReference>
<feature type="binding site" evidence="19">
    <location>
        <position position="197"/>
    </location>
    <ligand>
        <name>FAD</name>
        <dbReference type="ChEBI" id="CHEBI:57692"/>
    </ligand>
</feature>
<gene>
    <name evidence="21" type="ORF">D9613_004013</name>
</gene>
<evidence type="ECO:0000313" key="21">
    <source>
        <dbReference type="EMBL" id="KAF4611907.1"/>
    </source>
</evidence>
<dbReference type="Pfam" id="PF05199">
    <property type="entry name" value="GMC_oxred_C"/>
    <property type="match status" value="1"/>
</dbReference>
<evidence type="ECO:0000256" key="17">
    <source>
        <dbReference type="ARBA" id="ARBA00034059"/>
    </source>
</evidence>
<dbReference type="Gene3D" id="3.30.560.10">
    <property type="entry name" value="Glucose Oxidase, domain 3"/>
    <property type="match status" value="1"/>
</dbReference>
<evidence type="ECO:0000256" key="8">
    <source>
        <dbReference type="ARBA" id="ARBA00022729"/>
    </source>
</evidence>
<evidence type="ECO:0000313" key="22">
    <source>
        <dbReference type="Proteomes" id="UP000521872"/>
    </source>
</evidence>
<dbReference type="Pfam" id="PF00732">
    <property type="entry name" value="GMC_oxred_N"/>
    <property type="match status" value="1"/>
</dbReference>
<evidence type="ECO:0000256" key="7">
    <source>
        <dbReference type="ARBA" id="ARBA00022630"/>
    </source>
</evidence>
<dbReference type="PANTHER" id="PTHR11552">
    <property type="entry name" value="GLUCOSE-METHANOL-CHOLINE GMC OXIDOREDUCTASE"/>
    <property type="match status" value="1"/>
</dbReference>
<reference evidence="21 22" key="1">
    <citation type="submission" date="2019-12" db="EMBL/GenBank/DDBJ databases">
        <authorList>
            <person name="Floudas D."/>
            <person name="Bentzer J."/>
            <person name="Ahren D."/>
            <person name="Johansson T."/>
            <person name="Persson P."/>
            <person name="Tunlid A."/>
        </authorList>
    </citation>
    <scope>NUCLEOTIDE SEQUENCE [LARGE SCALE GENOMIC DNA]</scope>
    <source>
        <strain evidence="21 22">CBS 102.39</strain>
    </source>
</reference>
<comment type="subcellular location">
    <subcellularLocation>
        <location evidence="2">Secreted</location>
    </subcellularLocation>
</comment>
<dbReference type="AlphaFoldDB" id="A0A8H4VJG0"/>
<keyword evidence="6" id="KW-0964">Secreted</keyword>
<accession>A0A8H4VJG0</accession>
<dbReference type="Gene3D" id="3.50.50.60">
    <property type="entry name" value="FAD/NAD(P)-binding domain"/>
    <property type="match status" value="1"/>
</dbReference>
<name>A0A8H4VJG0_9AGAR</name>
<comment type="catalytic activity">
    <reaction evidence="13">
        <text>pyranose + acceptor = pyranos-2-ulose + reduced acceptor.</text>
        <dbReference type="EC" id="1.1.99.29"/>
    </reaction>
</comment>
<dbReference type="Proteomes" id="UP000521872">
    <property type="component" value="Unassembled WGS sequence"/>
</dbReference>
<evidence type="ECO:0000256" key="16">
    <source>
        <dbReference type="ARBA" id="ARBA00034050"/>
    </source>
</evidence>
<proteinExistence type="inferred from homology"/>
<dbReference type="SUPFAM" id="SSF54373">
    <property type="entry name" value="FAD-linked reductases, C-terminal domain"/>
    <property type="match status" value="1"/>
</dbReference>
<comment type="subunit">
    <text evidence="4">Monomer.</text>
</comment>
<dbReference type="GO" id="GO:0050660">
    <property type="term" value="F:flavin adenine dinucleotide binding"/>
    <property type="evidence" value="ECO:0007669"/>
    <property type="project" value="InterPro"/>
</dbReference>
<comment type="catalytic activity">
    <reaction evidence="15">
        <text>pyranose + acceptor = pyranos-3-ulose + reduced acceptor.</text>
        <dbReference type="EC" id="1.1.99.29"/>
    </reaction>
</comment>
<comment type="similarity">
    <text evidence="3">Belongs to the GMC oxidoreductase family.</text>
</comment>
<dbReference type="EC" id="1.1.99.29" evidence="5"/>
<keyword evidence="10" id="KW-0560">Oxidoreductase</keyword>
<dbReference type="InterPro" id="IPR007867">
    <property type="entry name" value="GMC_OxRtase_C"/>
</dbReference>
<keyword evidence="9 19" id="KW-0274">FAD</keyword>
<organism evidence="21 22">
    <name type="scientific">Agrocybe pediades</name>
    <dbReference type="NCBI Taxonomy" id="84607"/>
    <lineage>
        <taxon>Eukaryota</taxon>
        <taxon>Fungi</taxon>
        <taxon>Dikarya</taxon>
        <taxon>Basidiomycota</taxon>
        <taxon>Agaricomycotina</taxon>
        <taxon>Agaricomycetes</taxon>
        <taxon>Agaricomycetidae</taxon>
        <taxon>Agaricales</taxon>
        <taxon>Agaricineae</taxon>
        <taxon>Strophariaceae</taxon>
        <taxon>Agrocybe</taxon>
    </lineage>
</organism>
<feature type="domain" description="Glucose-methanol-choline oxidoreductase N-terminal" evidence="20">
    <location>
        <begin position="383"/>
        <end position="397"/>
    </location>
</feature>
<feature type="binding site" evidence="19">
    <location>
        <begin position="122"/>
        <end position="123"/>
    </location>
    <ligand>
        <name>FAD</name>
        <dbReference type="ChEBI" id="CHEBI:57692"/>
    </ligand>
</feature>
<evidence type="ECO:0000256" key="6">
    <source>
        <dbReference type="ARBA" id="ARBA00022525"/>
    </source>
</evidence>
<keyword evidence="8" id="KW-0732">Signal</keyword>
<evidence type="ECO:0000256" key="5">
    <source>
        <dbReference type="ARBA" id="ARBA00013177"/>
    </source>
</evidence>
<dbReference type="InterPro" id="IPR000172">
    <property type="entry name" value="GMC_OxRdtase_N"/>
</dbReference>
<comment type="function">
    <text evidence="12">Catalyzes the single-oxidation or sequential double oxidation reaction of carbohydrates primarily at carbon-2 and/or carbon-3 with the concomitant reduction of the flavin. The enzyme exhibits a broad sugar substrate specificity, oxidizing different aldopyranoses to the corresponding C-1, C-2, C-3 or C-1,2, C-2,3 and C-3,4 (di)dehydro sugars with substrate-specific regioselectivity. Accepts only a narrow range of electron acceptors such as substituted benzoquinones and complexed metal ions and reacts extremely slowly with O(2) as acceptor. May play a role in the natural recycling of plant matter by oxidizing all major monosaccharides in lignocellulose and by reducing quinone compounds or reactive radical species generated during lignin depolymerization.</text>
</comment>
<keyword evidence="11" id="KW-0325">Glycoprotein</keyword>
<dbReference type="GO" id="GO:0033718">
    <property type="term" value="F:pyranose dehydrogenase (acceptor) activity"/>
    <property type="evidence" value="ECO:0007669"/>
    <property type="project" value="UniProtKB-EC"/>
</dbReference>
<keyword evidence="7" id="KW-0285">Flavoprotein</keyword>
<comment type="catalytic activity">
    <reaction evidence="16">
        <text>a pyranoside + acceptor = a pyranosid-3-ulose + reduced acceptor.</text>
        <dbReference type="EC" id="1.1.99.29"/>
    </reaction>
</comment>
<evidence type="ECO:0000256" key="14">
    <source>
        <dbReference type="ARBA" id="ARBA00034010"/>
    </source>
</evidence>
<dbReference type="GO" id="GO:0005576">
    <property type="term" value="C:extracellular region"/>
    <property type="evidence" value="ECO:0007669"/>
    <property type="project" value="UniProtKB-SubCell"/>
</dbReference>
<evidence type="ECO:0000256" key="2">
    <source>
        <dbReference type="ARBA" id="ARBA00004613"/>
    </source>
</evidence>
<evidence type="ECO:0000256" key="1">
    <source>
        <dbReference type="ARBA" id="ARBA00001974"/>
    </source>
</evidence>
<dbReference type="PROSITE" id="PS00624">
    <property type="entry name" value="GMC_OXRED_2"/>
    <property type="match status" value="1"/>
</dbReference>
<evidence type="ECO:0000256" key="3">
    <source>
        <dbReference type="ARBA" id="ARBA00010790"/>
    </source>
</evidence>
<evidence type="ECO:0000256" key="12">
    <source>
        <dbReference type="ARBA" id="ARBA00024699"/>
    </source>
</evidence>
<feature type="active site" description="Proton donor" evidence="18">
    <location>
        <position position="641"/>
    </location>
</feature>
<feature type="binding site" evidence="19">
    <location>
        <position position="342"/>
    </location>
    <ligand>
        <name>FAD</name>
        <dbReference type="ChEBI" id="CHEBI:57692"/>
    </ligand>
</feature>